<gene>
    <name evidence="1" type="ORF">PSON_ATCC_30995.1.T1810010</name>
</gene>
<dbReference type="EMBL" id="CAJJDN010000181">
    <property type="protein sequence ID" value="CAD8127883.1"/>
    <property type="molecule type" value="Genomic_DNA"/>
</dbReference>
<evidence type="ECO:0000313" key="1">
    <source>
        <dbReference type="EMBL" id="CAD8127883.1"/>
    </source>
</evidence>
<reference evidence="1" key="1">
    <citation type="submission" date="2021-01" db="EMBL/GenBank/DDBJ databases">
        <authorList>
            <consortium name="Genoscope - CEA"/>
            <person name="William W."/>
        </authorList>
    </citation>
    <scope>NUCLEOTIDE SEQUENCE</scope>
</reference>
<name>A0A8S1RKE5_9CILI</name>
<accession>A0A8S1RKE5</accession>
<keyword evidence="2" id="KW-1185">Reference proteome</keyword>
<evidence type="ECO:0000313" key="2">
    <source>
        <dbReference type="Proteomes" id="UP000692954"/>
    </source>
</evidence>
<sequence>MVYSPGPGDYSILKLLILAFVNEIPLLLRVDPNSYVPGPGLLCNIERGLDFIQSINSLFTLQSLSAYYFIDLKSPILQFPGPGVQIQQPNICRQLFGNVGPIIFIYKFDSPQLKFSQFN</sequence>
<comment type="caution">
    <text evidence="1">The sequence shown here is derived from an EMBL/GenBank/DDBJ whole genome shotgun (WGS) entry which is preliminary data.</text>
</comment>
<dbReference type="AlphaFoldDB" id="A0A8S1RKE5"/>
<protein>
    <submittedName>
        <fullName evidence="1">Uncharacterized protein</fullName>
    </submittedName>
</protein>
<proteinExistence type="predicted"/>
<organism evidence="1 2">
    <name type="scientific">Paramecium sonneborni</name>
    <dbReference type="NCBI Taxonomy" id="65129"/>
    <lineage>
        <taxon>Eukaryota</taxon>
        <taxon>Sar</taxon>
        <taxon>Alveolata</taxon>
        <taxon>Ciliophora</taxon>
        <taxon>Intramacronucleata</taxon>
        <taxon>Oligohymenophorea</taxon>
        <taxon>Peniculida</taxon>
        <taxon>Parameciidae</taxon>
        <taxon>Paramecium</taxon>
    </lineage>
</organism>
<dbReference type="OrthoDB" id="309587at2759"/>
<dbReference type="Proteomes" id="UP000692954">
    <property type="component" value="Unassembled WGS sequence"/>
</dbReference>